<reference evidence="1" key="1">
    <citation type="submission" date="2016-11" db="EMBL/GenBank/DDBJ databases">
        <title>The genome sequence of Colletotrichum cuscutae.</title>
        <authorList>
            <person name="Baroncelli R."/>
        </authorList>
    </citation>
    <scope>NUCLEOTIDE SEQUENCE</scope>
    <source>
        <strain evidence="1">IMI 304802</strain>
    </source>
</reference>
<name>A0AAI9YCR4_9PEZI</name>
<dbReference type="AlphaFoldDB" id="A0AAI9YCR4"/>
<comment type="caution">
    <text evidence="1">The sequence shown here is derived from an EMBL/GenBank/DDBJ whole genome shotgun (WGS) entry which is preliminary data.</text>
</comment>
<protein>
    <submittedName>
        <fullName evidence="1">Uncharacterized protein</fullName>
    </submittedName>
</protein>
<evidence type="ECO:0000313" key="2">
    <source>
        <dbReference type="Proteomes" id="UP001239213"/>
    </source>
</evidence>
<keyword evidence="2" id="KW-1185">Reference proteome</keyword>
<organism evidence="1 2">
    <name type="scientific">Colletotrichum cuscutae</name>
    <dbReference type="NCBI Taxonomy" id="1209917"/>
    <lineage>
        <taxon>Eukaryota</taxon>
        <taxon>Fungi</taxon>
        <taxon>Dikarya</taxon>
        <taxon>Ascomycota</taxon>
        <taxon>Pezizomycotina</taxon>
        <taxon>Sordariomycetes</taxon>
        <taxon>Hypocreomycetidae</taxon>
        <taxon>Glomerellales</taxon>
        <taxon>Glomerellaceae</taxon>
        <taxon>Colletotrichum</taxon>
        <taxon>Colletotrichum acutatum species complex</taxon>
    </lineage>
</organism>
<evidence type="ECO:0000313" key="1">
    <source>
        <dbReference type="EMBL" id="KAK1496964.1"/>
    </source>
</evidence>
<gene>
    <name evidence="1" type="ORF">CCUS01_13245</name>
</gene>
<dbReference type="Proteomes" id="UP001239213">
    <property type="component" value="Unassembled WGS sequence"/>
</dbReference>
<proteinExistence type="predicted"/>
<dbReference type="EMBL" id="MPDP01000011">
    <property type="protein sequence ID" value="KAK1496964.1"/>
    <property type="molecule type" value="Genomic_DNA"/>
</dbReference>
<accession>A0AAI9YCR4</accession>
<sequence length="173" mass="19735">MAIGPFEVQTLINFTQPRDQNLLKRCESDLHYPYQATIPSIDSQSCAIRRDHEIINSLLTQSLSALCVDLISARRIDYEQCPNGNSLRTSWRKVNTQSRHVDFMLRSTTENAMGSCRENDCRPSYALEWPCTVFTYNRVLISKVWTDGCQDAIGWFSARLTAYEELANIGSVC</sequence>